<keyword evidence="6" id="KW-0067">ATP-binding</keyword>
<evidence type="ECO:0000256" key="3">
    <source>
        <dbReference type="ARBA" id="ARBA00048954"/>
    </source>
</evidence>
<comment type="catalytic activity">
    <reaction evidence="3">
        <text>ATP + H2O = ADP + phosphate + H(+)</text>
        <dbReference type="Rhea" id="RHEA:13065"/>
        <dbReference type="ChEBI" id="CHEBI:15377"/>
        <dbReference type="ChEBI" id="CHEBI:15378"/>
        <dbReference type="ChEBI" id="CHEBI:30616"/>
        <dbReference type="ChEBI" id="CHEBI:43474"/>
        <dbReference type="ChEBI" id="CHEBI:456216"/>
        <dbReference type="EC" id="5.6.2.3"/>
    </reaction>
</comment>
<dbReference type="Gene3D" id="3.40.50.300">
    <property type="entry name" value="P-loop containing nucleotide triphosphate hydrolases"/>
    <property type="match status" value="2"/>
</dbReference>
<keyword evidence="6" id="KW-0378">Hydrolase</keyword>
<evidence type="ECO:0000313" key="6">
    <source>
        <dbReference type="EMBL" id="QLJ52213.1"/>
    </source>
</evidence>
<dbReference type="SUPFAM" id="SSF52540">
    <property type="entry name" value="P-loop containing nucleoside triphosphate hydrolases"/>
    <property type="match status" value="1"/>
</dbReference>
<dbReference type="PANTHER" id="PTHR42957:SF1">
    <property type="entry name" value="HELICASE MJ1565-RELATED"/>
    <property type="match status" value="1"/>
</dbReference>
<dbReference type="GO" id="GO:0043139">
    <property type="term" value="F:5'-3' DNA helicase activity"/>
    <property type="evidence" value="ECO:0007669"/>
    <property type="project" value="UniProtKB-EC"/>
</dbReference>
<feature type="domain" description="Helicase HerA central" evidence="5">
    <location>
        <begin position="58"/>
        <end position="266"/>
    </location>
</feature>
<dbReference type="InterPro" id="IPR002789">
    <property type="entry name" value="HerA_central"/>
</dbReference>
<evidence type="ECO:0000256" key="2">
    <source>
        <dbReference type="ARBA" id="ARBA00034617"/>
    </source>
</evidence>
<dbReference type="PANTHER" id="PTHR42957">
    <property type="entry name" value="HELICASE MJ1565-RELATED"/>
    <property type="match status" value="1"/>
</dbReference>
<dbReference type="GO" id="GO:0043138">
    <property type="term" value="F:3'-5' DNA helicase activity"/>
    <property type="evidence" value="ECO:0007669"/>
    <property type="project" value="UniProtKB-EC"/>
</dbReference>
<dbReference type="Pfam" id="PF01935">
    <property type="entry name" value="DUF87"/>
    <property type="match status" value="1"/>
</dbReference>
<dbReference type="EMBL" id="CP058998">
    <property type="protein sequence ID" value="QLJ52213.1"/>
    <property type="molecule type" value="Genomic_DNA"/>
</dbReference>
<protein>
    <submittedName>
        <fullName evidence="6">Archaeal DNA helicase HerA</fullName>
    </submittedName>
</protein>
<evidence type="ECO:0000256" key="1">
    <source>
        <dbReference type="ARBA" id="ARBA00007816"/>
    </source>
</evidence>
<gene>
    <name evidence="6" type="ORF">Sv326_0038</name>
</gene>
<dbReference type="AlphaFoldDB" id="A0A7D5XE44"/>
<evidence type="ECO:0000259" key="5">
    <source>
        <dbReference type="Pfam" id="PF01935"/>
    </source>
</evidence>
<comment type="catalytic activity">
    <reaction evidence="2">
        <text>Couples ATP hydrolysis with the unwinding of duplex DNA by translocating in the 3'-5' direction.</text>
        <dbReference type="EC" id="5.6.2.4"/>
    </reaction>
</comment>
<name>A0A7D5XE44_FERL1</name>
<keyword evidence="6" id="KW-0547">Nucleotide-binding</keyword>
<organism evidence="6 7">
    <name type="scientific">Fermentimicrarchaeum limneticum</name>
    <dbReference type="NCBI Taxonomy" id="2795018"/>
    <lineage>
        <taxon>Archaea</taxon>
        <taxon>Candidatus Micrarchaeota</taxon>
        <taxon>Candidatus Fermentimicrarchaeales</taxon>
        <taxon>Candidatus Fermentimicrarchaeaceae</taxon>
        <taxon>Candidatus Fermentimicrarchaeum</taxon>
    </lineage>
</organism>
<evidence type="ECO:0000313" key="7">
    <source>
        <dbReference type="Proteomes" id="UP000510821"/>
    </source>
</evidence>
<comment type="catalytic activity">
    <reaction evidence="4">
        <text>ATP + H2O = ADP + phosphate + H(+)</text>
        <dbReference type="Rhea" id="RHEA:13065"/>
        <dbReference type="ChEBI" id="CHEBI:15377"/>
        <dbReference type="ChEBI" id="CHEBI:15378"/>
        <dbReference type="ChEBI" id="CHEBI:30616"/>
        <dbReference type="ChEBI" id="CHEBI:43474"/>
        <dbReference type="ChEBI" id="CHEBI:456216"/>
        <dbReference type="EC" id="5.6.2.4"/>
    </reaction>
</comment>
<evidence type="ECO:0000256" key="4">
    <source>
        <dbReference type="ARBA" id="ARBA00048988"/>
    </source>
</evidence>
<accession>A0A7D5XE44</accession>
<sequence length="512" mass="57962">MGKIRVQSIMSKELAKRPLFVRPPEPPAEYIALDPSNSIYVGKTKIFHVPFSWSYQYLTNPHICIVGITGAGKSYFVKTFLSRAAFVWGSNAIIIDWAGEYKAWVKQAGGRIISLGKGDFINLMDLGGMKPLDRVKQIVRTLEILTDIGQYPEQRRLTEEALEETYKEAGFTLNAVEQKGSDGRPLTPPTLKEVVKILEDRLKSGTYEFPAELENAVYRLRNFCRPGEDYFAQQSSVKLEELTEVGLVDVDMSGLPDEVMRGLAGLFVLQFLKEKMRAAGWSATKGLRVLVVLDEAWKIAKDERSDAIMIVREGRKYNFGLIVASQNPTDIHEAIFSNVGTSFILRVKFQKFLDYLQGSLNFSDFMRAEISKFGVGQCAVNMAFQTSTKFPETFVLEKIHGEEPLEEYFLDVESILSQAQMADEEVPKNYSFEKNELKNKLTEFGMDDIHATELITIFNKGNKHMDLLSFVEFLENNELARSNITSFLKVVGMEDSMIIDIFNRIDSGERSV</sequence>
<proteinExistence type="inferred from homology"/>
<reference evidence="7" key="1">
    <citation type="submission" date="2020-07" db="EMBL/GenBank/DDBJ databases">
        <title>Metabolic diversity and evolutionary history of the archaeal phylum ###Micrarchaeota### uncovered from a freshwater lake metagenome.</title>
        <authorList>
            <person name="Kadnikov V.V."/>
            <person name="Savvichev A.S."/>
            <person name="Mardanov A.V."/>
            <person name="Beletsky A.V."/>
            <person name="Chupakov A.V."/>
            <person name="Kokryatskaya N.M."/>
            <person name="Pimenov N.V."/>
            <person name="Ravin N.V."/>
        </authorList>
    </citation>
    <scope>NUCLEOTIDE SEQUENCE [LARGE SCALE GENOMIC DNA]</scope>
</reference>
<keyword evidence="6" id="KW-0347">Helicase</keyword>
<comment type="similarity">
    <text evidence="1">Belongs to the HerA family.</text>
</comment>
<dbReference type="KEGG" id="flt:Sv326_0038"/>
<dbReference type="InterPro" id="IPR008571">
    <property type="entry name" value="HerA-like"/>
</dbReference>
<dbReference type="InterPro" id="IPR027417">
    <property type="entry name" value="P-loop_NTPase"/>
</dbReference>
<dbReference type="Proteomes" id="UP000510821">
    <property type="component" value="Chromosome"/>
</dbReference>